<reference evidence="9 10" key="1">
    <citation type="submission" date="2013-12" db="EMBL/GenBank/DDBJ databases">
        <authorList>
            <person name="Cubeta M."/>
            <person name="Pakala S."/>
            <person name="Fedorova N."/>
            <person name="Thomas E."/>
            <person name="Dean R."/>
            <person name="Jabaji S."/>
            <person name="Neate S."/>
            <person name="Toda T."/>
            <person name="Tavantzis S."/>
            <person name="Vilgalys R."/>
            <person name="Bharathan N."/>
            <person name="Pakala S."/>
            <person name="Losada L.S."/>
            <person name="Zafar N."/>
            <person name="Nierman W."/>
        </authorList>
    </citation>
    <scope>NUCLEOTIDE SEQUENCE [LARGE SCALE GENOMIC DNA]</scope>
    <source>
        <strain evidence="9 10">123E</strain>
    </source>
</reference>
<feature type="transmembrane region" description="Helical" evidence="8">
    <location>
        <begin position="21"/>
        <end position="41"/>
    </location>
</feature>
<comment type="similarity">
    <text evidence="2">Belongs to the tellurite-resistance/dicarboxylate transporter (TDT) family.</text>
</comment>
<dbReference type="InterPro" id="IPR051629">
    <property type="entry name" value="Sulfite_efflux_TDT"/>
</dbReference>
<feature type="transmembrane region" description="Helical" evidence="8">
    <location>
        <begin position="133"/>
        <end position="156"/>
    </location>
</feature>
<evidence type="ECO:0000256" key="7">
    <source>
        <dbReference type="ARBA" id="ARBA00023136"/>
    </source>
</evidence>
<evidence type="ECO:0000256" key="8">
    <source>
        <dbReference type="SAM" id="Phobius"/>
    </source>
</evidence>
<name>A0A074SQF6_9AGAM</name>
<dbReference type="GO" id="GO:0000319">
    <property type="term" value="F:sulfite transmembrane transporter activity"/>
    <property type="evidence" value="ECO:0007669"/>
    <property type="project" value="TreeGrafter"/>
</dbReference>
<dbReference type="HOGENOM" id="CLU_030057_6_1_1"/>
<dbReference type="InterPro" id="IPR038665">
    <property type="entry name" value="Voltage-dep_anion_channel_sf"/>
</dbReference>
<dbReference type="EMBL" id="AZST01000118">
    <property type="protein sequence ID" value="KEP52212.1"/>
    <property type="molecule type" value="Genomic_DNA"/>
</dbReference>
<feature type="transmembrane region" description="Helical" evidence="8">
    <location>
        <begin position="250"/>
        <end position="269"/>
    </location>
</feature>
<feature type="transmembrane region" description="Helical" evidence="8">
    <location>
        <begin position="295"/>
        <end position="322"/>
    </location>
</feature>
<protein>
    <submittedName>
        <fullName evidence="9">C4-dicarboxylate transporter/malic acid transporter</fullName>
    </submittedName>
</protein>
<evidence type="ECO:0000256" key="2">
    <source>
        <dbReference type="ARBA" id="ARBA00008566"/>
    </source>
</evidence>
<comment type="subcellular location">
    <subcellularLocation>
        <location evidence="1">Cell membrane</location>
        <topology evidence="1">Multi-pass membrane protein</topology>
    </subcellularLocation>
</comment>
<organism evidence="9 10">
    <name type="scientific">Rhizoctonia solani 123E</name>
    <dbReference type="NCBI Taxonomy" id="1423351"/>
    <lineage>
        <taxon>Eukaryota</taxon>
        <taxon>Fungi</taxon>
        <taxon>Dikarya</taxon>
        <taxon>Basidiomycota</taxon>
        <taxon>Agaricomycotina</taxon>
        <taxon>Agaricomycetes</taxon>
        <taxon>Cantharellales</taxon>
        <taxon>Ceratobasidiaceae</taxon>
        <taxon>Rhizoctonia</taxon>
    </lineage>
</organism>
<dbReference type="Gene3D" id="1.50.10.150">
    <property type="entry name" value="Voltage-dependent anion channel"/>
    <property type="match status" value="1"/>
</dbReference>
<dbReference type="PANTHER" id="PTHR31686:SF1">
    <property type="entry name" value="SULFITE EFFLUX PUMP SSU1"/>
    <property type="match status" value="1"/>
</dbReference>
<keyword evidence="5 8" id="KW-0812">Transmembrane</keyword>
<gene>
    <name evidence="9" type="ORF">V565_048890</name>
</gene>
<dbReference type="AlphaFoldDB" id="A0A074SQF6"/>
<evidence type="ECO:0000256" key="3">
    <source>
        <dbReference type="ARBA" id="ARBA00022448"/>
    </source>
</evidence>
<dbReference type="PANTHER" id="PTHR31686">
    <property type="match status" value="1"/>
</dbReference>
<dbReference type="GO" id="GO:0005886">
    <property type="term" value="C:plasma membrane"/>
    <property type="evidence" value="ECO:0007669"/>
    <property type="project" value="UniProtKB-SubCell"/>
</dbReference>
<evidence type="ECO:0000313" key="10">
    <source>
        <dbReference type="Proteomes" id="UP000027456"/>
    </source>
</evidence>
<comment type="caution">
    <text evidence="9">The sequence shown here is derived from an EMBL/GenBank/DDBJ whole genome shotgun (WGS) entry which is preliminary data.</text>
</comment>
<feature type="transmembrane region" description="Helical" evidence="8">
    <location>
        <begin position="47"/>
        <end position="71"/>
    </location>
</feature>
<keyword evidence="6 8" id="KW-1133">Transmembrane helix</keyword>
<feature type="transmembrane region" description="Helical" evidence="8">
    <location>
        <begin position="334"/>
        <end position="354"/>
    </location>
</feature>
<proteinExistence type="inferred from homology"/>
<feature type="transmembrane region" description="Helical" evidence="8">
    <location>
        <begin position="92"/>
        <end position="113"/>
    </location>
</feature>
<sequence>MLDMFHTKHNAVMHSIKNFSPVWFAVIMGTGAVSMLLHNFPYGSQPILRGFGIAALILNVCLFALFCAISATRYIRYPGTFSLMYRHPVQSLYLGCFPMGFSTLINASLNAYQTYELSDNFLYALWGLWWLDSILALAVYFLMLYIMWVSNLLLFMMYRLSNNMNQRVTRQEHSIKALTAVWLLPAVTPIVPATTGALLARAILPLSASHTTITLFVSTVLLFLGLGITFMILPLYMLRLVTEGLPPNTMIISMFLPVGPCGQGGLAFVKIGEAFAELARRGASRNLLLTEAQPWVLTGVCGGFFLWTFGVWWIFLTILGIYETFKSQRPKFAVGFWGMVFPLGVYTSLTWQLSETFGSVFFRVLSAILSIVVFLLWATLAVITIHQICQDHESLFNSPYLPVSPCPRQETASSIVCEDSQAVSGEQKC</sequence>
<dbReference type="Pfam" id="PF03595">
    <property type="entry name" value="SLAC1"/>
    <property type="match status" value="1"/>
</dbReference>
<evidence type="ECO:0000256" key="4">
    <source>
        <dbReference type="ARBA" id="ARBA00022475"/>
    </source>
</evidence>
<dbReference type="OrthoDB" id="1099at2759"/>
<keyword evidence="3" id="KW-0813">Transport</keyword>
<feature type="transmembrane region" description="Helical" evidence="8">
    <location>
        <begin position="360"/>
        <end position="385"/>
    </location>
</feature>
<feature type="transmembrane region" description="Helical" evidence="8">
    <location>
        <begin position="177"/>
        <end position="203"/>
    </location>
</feature>
<dbReference type="Proteomes" id="UP000027456">
    <property type="component" value="Unassembled WGS sequence"/>
</dbReference>
<evidence type="ECO:0000256" key="1">
    <source>
        <dbReference type="ARBA" id="ARBA00004651"/>
    </source>
</evidence>
<keyword evidence="4" id="KW-1003">Cell membrane</keyword>
<evidence type="ECO:0000256" key="5">
    <source>
        <dbReference type="ARBA" id="ARBA00022692"/>
    </source>
</evidence>
<dbReference type="InterPro" id="IPR004695">
    <property type="entry name" value="SLAC1/Mae1/Ssu1/TehA"/>
</dbReference>
<keyword evidence="7 8" id="KW-0472">Membrane</keyword>
<accession>A0A074SQF6</accession>
<dbReference type="CDD" id="cd09318">
    <property type="entry name" value="TDT_SSU1"/>
    <property type="match status" value="1"/>
</dbReference>
<evidence type="ECO:0000313" key="9">
    <source>
        <dbReference type="EMBL" id="KEP52212.1"/>
    </source>
</evidence>
<feature type="transmembrane region" description="Helical" evidence="8">
    <location>
        <begin position="215"/>
        <end position="238"/>
    </location>
</feature>
<evidence type="ECO:0000256" key="6">
    <source>
        <dbReference type="ARBA" id="ARBA00022989"/>
    </source>
</evidence>
<keyword evidence="10" id="KW-1185">Reference proteome</keyword>